<protein>
    <recommendedName>
        <fullName evidence="1">MOSC domain-containing protein</fullName>
    </recommendedName>
</protein>
<feature type="domain" description="MOSC" evidence="1">
    <location>
        <begin position="1"/>
        <end position="28"/>
    </location>
</feature>
<dbReference type="GO" id="GO:0003824">
    <property type="term" value="F:catalytic activity"/>
    <property type="evidence" value="ECO:0007669"/>
    <property type="project" value="InterPro"/>
</dbReference>
<accession>A0A7W6RPQ7</accession>
<sequence length="28" mass="2987">MRRGNRNMGVYCRPGHGGTLSVGDAVLL</sequence>
<reference evidence="2 3" key="1">
    <citation type="submission" date="2020-08" db="EMBL/GenBank/DDBJ databases">
        <title>Genomic Encyclopedia of Type Strains, Phase IV (KMG-V): Genome sequencing to study the core and pangenomes of soil and plant-associated prokaryotes.</title>
        <authorList>
            <person name="Whitman W."/>
        </authorList>
    </citation>
    <scope>NUCLEOTIDE SEQUENCE [LARGE SCALE GENOMIC DNA]</scope>
    <source>
        <strain evidence="2 3">SEMIA 402</strain>
    </source>
</reference>
<organism evidence="2 3">
    <name type="scientific">Rhizobium mongolense</name>
    <dbReference type="NCBI Taxonomy" id="57676"/>
    <lineage>
        <taxon>Bacteria</taxon>
        <taxon>Pseudomonadati</taxon>
        <taxon>Pseudomonadota</taxon>
        <taxon>Alphaproteobacteria</taxon>
        <taxon>Hyphomicrobiales</taxon>
        <taxon>Rhizobiaceae</taxon>
        <taxon>Rhizobium/Agrobacterium group</taxon>
        <taxon>Rhizobium</taxon>
    </lineage>
</organism>
<dbReference type="GO" id="GO:0030151">
    <property type="term" value="F:molybdenum ion binding"/>
    <property type="evidence" value="ECO:0007669"/>
    <property type="project" value="InterPro"/>
</dbReference>
<dbReference type="Proteomes" id="UP000533641">
    <property type="component" value="Unassembled WGS sequence"/>
</dbReference>
<dbReference type="EMBL" id="JACIGM010000006">
    <property type="protein sequence ID" value="MBB4275658.1"/>
    <property type="molecule type" value="Genomic_DNA"/>
</dbReference>
<evidence type="ECO:0000313" key="3">
    <source>
        <dbReference type="Proteomes" id="UP000533641"/>
    </source>
</evidence>
<comment type="caution">
    <text evidence="2">The sequence shown here is derived from an EMBL/GenBank/DDBJ whole genome shotgun (WGS) entry which is preliminary data.</text>
</comment>
<gene>
    <name evidence="2" type="ORF">GGE12_003447</name>
</gene>
<dbReference type="GO" id="GO:0030170">
    <property type="term" value="F:pyridoxal phosphate binding"/>
    <property type="evidence" value="ECO:0007669"/>
    <property type="project" value="InterPro"/>
</dbReference>
<evidence type="ECO:0000259" key="1">
    <source>
        <dbReference type="PROSITE" id="PS51340"/>
    </source>
</evidence>
<evidence type="ECO:0000313" key="2">
    <source>
        <dbReference type="EMBL" id="MBB4275658.1"/>
    </source>
</evidence>
<dbReference type="PROSITE" id="PS51340">
    <property type="entry name" value="MOSC"/>
    <property type="match status" value="1"/>
</dbReference>
<dbReference type="InterPro" id="IPR005302">
    <property type="entry name" value="MoCF_Sase_C"/>
</dbReference>
<dbReference type="AlphaFoldDB" id="A0A7W6RPQ7"/>
<proteinExistence type="predicted"/>
<name>A0A7W6RPQ7_9HYPH</name>